<dbReference type="GO" id="GO:0008967">
    <property type="term" value="F:phosphoglycolate phosphatase activity"/>
    <property type="evidence" value="ECO:0007669"/>
    <property type="project" value="TreeGrafter"/>
</dbReference>
<dbReference type="AlphaFoldDB" id="A0A7W3T665"/>
<protein>
    <submittedName>
        <fullName evidence="1">HAD family hydrolase</fullName>
    </submittedName>
</protein>
<organism evidence="1 2">
    <name type="scientific">Streptomyces calidiresistens</name>
    <dbReference type="NCBI Taxonomy" id="1485586"/>
    <lineage>
        <taxon>Bacteria</taxon>
        <taxon>Bacillati</taxon>
        <taxon>Actinomycetota</taxon>
        <taxon>Actinomycetes</taxon>
        <taxon>Kitasatosporales</taxon>
        <taxon>Streptomycetaceae</taxon>
        <taxon>Streptomyces</taxon>
    </lineage>
</organism>
<evidence type="ECO:0000313" key="1">
    <source>
        <dbReference type="EMBL" id="MBB0231662.1"/>
    </source>
</evidence>
<name>A0A7W3T665_9ACTN</name>
<accession>A0A7W3T665</accession>
<dbReference type="CDD" id="cd01427">
    <property type="entry name" value="HAD_like"/>
    <property type="match status" value="1"/>
</dbReference>
<dbReference type="Gene3D" id="3.40.50.1000">
    <property type="entry name" value="HAD superfamily/HAD-like"/>
    <property type="match status" value="1"/>
</dbReference>
<evidence type="ECO:0000313" key="2">
    <source>
        <dbReference type="Proteomes" id="UP000530234"/>
    </source>
</evidence>
<keyword evidence="1" id="KW-0378">Hydrolase</keyword>
<dbReference type="InterPro" id="IPR036412">
    <property type="entry name" value="HAD-like_sf"/>
</dbReference>
<dbReference type="EMBL" id="VKHS01000584">
    <property type="protein sequence ID" value="MBB0231662.1"/>
    <property type="molecule type" value="Genomic_DNA"/>
</dbReference>
<dbReference type="Pfam" id="PF00702">
    <property type="entry name" value="Hydrolase"/>
    <property type="match status" value="1"/>
</dbReference>
<gene>
    <name evidence="1" type="ORF">FOE67_19715</name>
</gene>
<dbReference type="RefSeq" id="WP_182666223.1">
    <property type="nucleotide sequence ID" value="NZ_VKHS01000584.1"/>
</dbReference>
<sequence length="248" mass="27760">MPAHEVLALDFDGVVCDALVECALVTWLGVHPLDRSLSGAEHVDALPEEFVERFRTVRDYSRLLDHFVVAHAPESAAITSQAGFDRLFASLPADDVRRFTDRATEARTWFRTREPEFWLDLHRLYPGIAELLRRHSGSVVIVTAKDADSVDAILDHHGLRRTVAEVFGECGRKEEAVREIAARRGLAPERVTFIDDNLANAVRVAATGAHVRWAQWGYQTPEHRAEAERLSLRPLHLDDLHALVPAAA</sequence>
<reference evidence="2" key="1">
    <citation type="submission" date="2019-10" db="EMBL/GenBank/DDBJ databases">
        <title>Streptomyces sp. nov., a novel actinobacterium isolated from alkaline environment.</title>
        <authorList>
            <person name="Golinska P."/>
        </authorList>
    </citation>
    <scope>NUCLEOTIDE SEQUENCE [LARGE SCALE GENOMIC DNA]</scope>
    <source>
        <strain evidence="2">DSM 42108</strain>
    </source>
</reference>
<dbReference type="InterPro" id="IPR050155">
    <property type="entry name" value="HAD-like_hydrolase_sf"/>
</dbReference>
<dbReference type="InterPro" id="IPR023214">
    <property type="entry name" value="HAD_sf"/>
</dbReference>
<dbReference type="Proteomes" id="UP000530234">
    <property type="component" value="Unassembled WGS sequence"/>
</dbReference>
<dbReference type="GO" id="GO:0006281">
    <property type="term" value="P:DNA repair"/>
    <property type="evidence" value="ECO:0007669"/>
    <property type="project" value="TreeGrafter"/>
</dbReference>
<dbReference type="PANTHER" id="PTHR43434:SF21">
    <property type="entry name" value="SLL0295 PROTEIN"/>
    <property type="match status" value="1"/>
</dbReference>
<dbReference type="GO" id="GO:0005829">
    <property type="term" value="C:cytosol"/>
    <property type="evidence" value="ECO:0007669"/>
    <property type="project" value="TreeGrafter"/>
</dbReference>
<comment type="caution">
    <text evidence="1">The sequence shown here is derived from an EMBL/GenBank/DDBJ whole genome shotgun (WGS) entry which is preliminary data.</text>
</comment>
<proteinExistence type="predicted"/>
<keyword evidence="2" id="KW-1185">Reference proteome</keyword>
<dbReference type="SUPFAM" id="SSF56784">
    <property type="entry name" value="HAD-like"/>
    <property type="match status" value="1"/>
</dbReference>
<dbReference type="PANTHER" id="PTHR43434">
    <property type="entry name" value="PHOSPHOGLYCOLATE PHOSPHATASE"/>
    <property type="match status" value="1"/>
</dbReference>